<feature type="transmembrane region" description="Helical" evidence="1">
    <location>
        <begin position="101"/>
        <end position="122"/>
    </location>
</feature>
<dbReference type="AlphaFoldDB" id="A0A7Y2H1P3"/>
<reference evidence="3 4" key="1">
    <citation type="submission" date="2020-03" db="EMBL/GenBank/DDBJ databases">
        <title>Metabolic flexibility allows generalist bacteria to become dominant in a frequently disturbed ecosystem.</title>
        <authorList>
            <person name="Chen Y.-J."/>
            <person name="Leung P.M."/>
            <person name="Bay S.K."/>
            <person name="Hugenholtz P."/>
            <person name="Kessler A.J."/>
            <person name="Shelley G."/>
            <person name="Waite D.W."/>
            <person name="Cook P.L."/>
            <person name="Greening C."/>
        </authorList>
    </citation>
    <scope>NUCLEOTIDE SEQUENCE [LARGE SCALE GENOMIC DNA]</scope>
    <source>
        <strain evidence="3">SS_bin_28</strain>
    </source>
</reference>
<keyword evidence="1" id="KW-0812">Transmembrane</keyword>
<evidence type="ECO:0000313" key="4">
    <source>
        <dbReference type="Proteomes" id="UP000547674"/>
    </source>
</evidence>
<feature type="transmembrane region" description="Helical" evidence="1">
    <location>
        <begin position="229"/>
        <end position="250"/>
    </location>
</feature>
<gene>
    <name evidence="3" type="ORF">HKN21_05375</name>
</gene>
<feature type="transmembrane region" description="Helical" evidence="1">
    <location>
        <begin position="298"/>
        <end position="314"/>
    </location>
</feature>
<comment type="caution">
    <text evidence="3">The sequence shown here is derived from an EMBL/GenBank/DDBJ whole genome shotgun (WGS) entry which is preliminary data.</text>
</comment>
<feature type="transmembrane region" description="Helical" evidence="1">
    <location>
        <begin position="202"/>
        <end position="220"/>
    </location>
</feature>
<feature type="transmembrane region" description="Helical" evidence="1">
    <location>
        <begin position="131"/>
        <end position="147"/>
    </location>
</feature>
<feature type="transmembrane region" description="Helical" evidence="1">
    <location>
        <begin position="376"/>
        <end position="395"/>
    </location>
</feature>
<evidence type="ECO:0000256" key="1">
    <source>
        <dbReference type="SAM" id="Phobius"/>
    </source>
</evidence>
<protein>
    <recommendedName>
        <fullName evidence="2">DUF6311 domain-containing protein</fullName>
    </recommendedName>
</protein>
<proteinExistence type="predicted"/>
<keyword evidence="1" id="KW-1133">Transmembrane helix</keyword>
<dbReference type="Pfam" id="PF19830">
    <property type="entry name" value="DUF6311"/>
    <property type="match status" value="1"/>
</dbReference>
<sequence length="571" mass="63566">MIASRNELILIVLFFLGLALIASWPLPMHMDDMIPVSGTSLDGMHLLYALTWSAQVLGDDPLNLFGATLFYPHTTPVAFFDHMVSLAAIVAPVNWASGNMYWGYNVAWLLTFLLSGLGAYLLTRYLTDSKTAALLAGILFAFFPFRYHNAGQINVLAMMWIPFALLTLHLWVETRLKRQLFMFAAICIIQFLSSAYSGVFLLVAAVVYMVVLWFTDRISVKEILANQSWIIVVVILLSVGVLIPFVAPYINANQEDGFSRSLGEAALYSAQARDFVTPNPDSPLGKIVPWAESARHPLFPGVVGLGLFIFWIANRSWRRHPKRPELLFYLTLAIFSAVLAMGPALGDPESRIPLPFAGLFYAFPGFSFIRAPVRFAIMMSLAISVLAGMGLSIIGRGTKTRSLLGSALIFVAAFELMLPIQITMFDPLPKGFPQVYHWLGSVEGDLAILELPMPADESLEEEHHARYQLYSLLHRKRIANGVAAHVPTLTQKVRTEMQEFPSGSSVARLRELGINYVLLHTEHYDAIELARMRGLIGNMDGIHLLEENQGIWVLDVVPRDRLQERSSSLGS</sequence>
<dbReference type="InterPro" id="IPR046278">
    <property type="entry name" value="DUF6311"/>
</dbReference>
<feature type="transmembrane region" description="Helical" evidence="1">
    <location>
        <begin position="77"/>
        <end position="95"/>
    </location>
</feature>
<feature type="transmembrane region" description="Helical" evidence="1">
    <location>
        <begin position="7"/>
        <end position="26"/>
    </location>
</feature>
<feature type="domain" description="DUF6311" evidence="2">
    <location>
        <begin position="67"/>
        <end position="388"/>
    </location>
</feature>
<accession>A0A7Y2H1P3</accession>
<organism evidence="3 4">
    <name type="scientific">Eiseniibacteriota bacterium</name>
    <dbReference type="NCBI Taxonomy" id="2212470"/>
    <lineage>
        <taxon>Bacteria</taxon>
        <taxon>Candidatus Eiseniibacteriota</taxon>
    </lineage>
</organism>
<feature type="transmembrane region" description="Helical" evidence="1">
    <location>
        <begin position="401"/>
        <end position="420"/>
    </location>
</feature>
<feature type="transmembrane region" description="Helical" evidence="1">
    <location>
        <begin position="326"/>
        <end position="346"/>
    </location>
</feature>
<dbReference type="Proteomes" id="UP000547674">
    <property type="component" value="Unassembled WGS sequence"/>
</dbReference>
<evidence type="ECO:0000259" key="2">
    <source>
        <dbReference type="Pfam" id="PF19830"/>
    </source>
</evidence>
<dbReference type="EMBL" id="JABDJR010000205">
    <property type="protein sequence ID" value="NNF06171.1"/>
    <property type="molecule type" value="Genomic_DNA"/>
</dbReference>
<evidence type="ECO:0000313" key="3">
    <source>
        <dbReference type="EMBL" id="NNF06171.1"/>
    </source>
</evidence>
<name>A0A7Y2H1P3_UNCEI</name>
<feature type="transmembrane region" description="Helical" evidence="1">
    <location>
        <begin position="153"/>
        <end position="172"/>
    </location>
</feature>
<keyword evidence="1" id="KW-0472">Membrane</keyword>